<evidence type="ECO:0000313" key="2">
    <source>
        <dbReference type="Proteomes" id="UP000004750"/>
    </source>
</evidence>
<dbReference type="EMBL" id="AGCM01000044">
    <property type="protein sequence ID" value="EHM55222.1"/>
    <property type="molecule type" value="Genomic_DNA"/>
</dbReference>
<name>G9ZDN6_9GAMM</name>
<dbReference type="HOGENOM" id="CLU_2567557_0_0_6"/>
<organism evidence="1 2">
    <name type="scientific">Cardiobacterium valvarum F0432</name>
    <dbReference type="NCBI Taxonomy" id="797473"/>
    <lineage>
        <taxon>Bacteria</taxon>
        <taxon>Pseudomonadati</taxon>
        <taxon>Pseudomonadota</taxon>
        <taxon>Gammaproteobacteria</taxon>
        <taxon>Cardiobacteriales</taxon>
        <taxon>Cardiobacteriaceae</taxon>
        <taxon>Cardiobacterium</taxon>
    </lineage>
</organism>
<evidence type="ECO:0000313" key="1">
    <source>
        <dbReference type="EMBL" id="EHM55222.1"/>
    </source>
</evidence>
<dbReference type="STRING" id="797473.HMPREF9080_00869"/>
<comment type="caution">
    <text evidence="1">The sequence shown here is derived from an EMBL/GenBank/DDBJ whole genome shotgun (WGS) entry which is preliminary data.</text>
</comment>
<proteinExistence type="predicted"/>
<protein>
    <submittedName>
        <fullName evidence="1">Uncharacterized protein</fullName>
    </submittedName>
</protein>
<dbReference type="AlphaFoldDB" id="G9ZDN6"/>
<sequence length="81" mass="8444">MIRRSRHIAQDAVQHRLPGVAVEEGDGFTALDDARQRHGIRQPVQFQGKEVVEKGGAHIGMGRVSEGVAGVGVASSGDGSG</sequence>
<accession>G9ZDN6</accession>
<gene>
    <name evidence="1" type="ORF">HMPREF9080_00869</name>
</gene>
<dbReference type="Proteomes" id="UP000004750">
    <property type="component" value="Unassembled WGS sequence"/>
</dbReference>
<reference evidence="1 2" key="1">
    <citation type="submission" date="2011-08" db="EMBL/GenBank/DDBJ databases">
        <authorList>
            <person name="Weinstock G."/>
            <person name="Sodergren E."/>
            <person name="Clifton S."/>
            <person name="Fulton L."/>
            <person name="Fulton B."/>
            <person name="Courtney L."/>
            <person name="Fronick C."/>
            <person name="Harrison M."/>
            <person name="Strong C."/>
            <person name="Farmer C."/>
            <person name="Delahaunty K."/>
            <person name="Markovic C."/>
            <person name="Hall O."/>
            <person name="Minx P."/>
            <person name="Tomlinson C."/>
            <person name="Mitreva M."/>
            <person name="Hou S."/>
            <person name="Chen J."/>
            <person name="Wollam A."/>
            <person name="Pepin K.H."/>
            <person name="Johnson M."/>
            <person name="Bhonagiri V."/>
            <person name="Zhang X."/>
            <person name="Suruliraj S."/>
            <person name="Warren W."/>
            <person name="Chinwalla A."/>
            <person name="Mardis E.R."/>
            <person name="Wilson R.K."/>
        </authorList>
    </citation>
    <scope>NUCLEOTIDE SEQUENCE [LARGE SCALE GENOMIC DNA]</scope>
    <source>
        <strain evidence="1 2">F0432</strain>
    </source>
</reference>